<dbReference type="STRING" id="244447.ENSCSEP00000000982"/>
<dbReference type="OMA" id="FVHVWET"/>
<dbReference type="SUPFAM" id="SSF53927">
    <property type="entry name" value="Cytidine deaminase-like"/>
    <property type="match status" value="1"/>
</dbReference>
<dbReference type="GO" id="GO:0003723">
    <property type="term" value="F:RNA binding"/>
    <property type="evidence" value="ECO:0007669"/>
    <property type="project" value="TreeGrafter"/>
</dbReference>
<evidence type="ECO:0000313" key="7">
    <source>
        <dbReference type="Ensembl" id="ENSCSEP00000000982.1"/>
    </source>
</evidence>
<dbReference type="AlphaFoldDB" id="A0A3P8UF11"/>
<proteinExistence type="inferred from homology"/>
<dbReference type="Gene3D" id="3.40.140.10">
    <property type="entry name" value="Cytidine Deaminase, domain 2"/>
    <property type="match status" value="1"/>
</dbReference>
<dbReference type="GO" id="GO:0005634">
    <property type="term" value="C:nucleus"/>
    <property type="evidence" value="ECO:0007669"/>
    <property type="project" value="TreeGrafter"/>
</dbReference>
<organism evidence="7 8">
    <name type="scientific">Cynoglossus semilaevis</name>
    <name type="common">Tongue sole</name>
    <dbReference type="NCBI Taxonomy" id="244447"/>
    <lineage>
        <taxon>Eukaryota</taxon>
        <taxon>Metazoa</taxon>
        <taxon>Chordata</taxon>
        <taxon>Craniata</taxon>
        <taxon>Vertebrata</taxon>
        <taxon>Euteleostomi</taxon>
        <taxon>Actinopterygii</taxon>
        <taxon>Neopterygii</taxon>
        <taxon>Teleostei</taxon>
        <taxon>Neoteleostei</taxon>
        <taxon>Acanthomorphata</taxon>
        <taxon>Carangaria</taxon>
        <taxon>Pleuronectiformes</taxon>
        <taxon>Pleuronectoidei</taxon>
        <taxon>Cynoglossidae</taxon>
        <taxon>Cynoglossinae</taxon>
        <taxon>Cynoglossus</taxon>
    </lineage>
</organism>
<comment type="similarity">
    <text evidence="2">Belongs to the cytidine and deoxycytidylate deaminase family.</text>
</comment>
<dbReference type="PANTHER" id="PTHR13857">
    <property type="entry name" value="MRNA EDITING ENZYME"/>
    <property type="match status" value="1"/>
</dbReference>
<reference evidence="7 8" key="1">
    <citation type="journal article" date="2014" name="Nat. Genet.">
        <title>Whole-genome sequence of a flatfish provides insights into ZW sex chromosome evolution and adaptation to a benthic lifestyle.</title>
        <authorList>
            <person name="Chen S."/>
            <person name="Zhang G."/>
            <person name="Shao C."/>
            <person name="Huang Q."/>
            <person name="Liu G."/>
            <person name="Zhang P."/>
            <person name="Song W."/>
            <person name="An N."/>
            <person name="Chalopin D."/>
            <person name="Volff J.N."/>
            <person name="Hong Y."/>
            <person name="Li Q."/>
            <person name="Sha Z."/>
            <person name="Zhou H."/>
            <person name="Xie M."/>
            <person name="Yu Q."/>
            <person name="Liu Y."/>
            <person name="Xiang H."/>
            <person name="Wang N."/>
            <person name="Wu K."/>
            <person name="Yang C."/>
            <person name="Zhou Q."/>
            <person name="Liao X."/>
            <person name="Yang L."/>
            <person name="Hu Q."/>
            <person name="Zhang J."/>
            <person name="Meng L."/>
            <person name="Jin L."/>
            <person name="Tian Y."/>
            <person name="Lian J."/>
            <person name="Yang J."/>
            <person name="Miao G."/>
            <person name="Liu S."/>
            <person name="Liang Z."/>
            <person name="Yan F."/>
            <person name="Li Y."/>
            <person name="Sun B."/>
            <person name="Zhang H."/>
            <person name="Zhang J."/>
            <person name="Zhu Y."/>
            <person name="Du M."/>
            <person name="Zhao Y."/>
            <person name="Schartl M."/>
            <person name="Tang Q."/>
            <person name="Wang J."/>
        </authorList>
    </citation>
    <scope>NUCLEOTIDE SEQUENCE</scope>
</reference>
<reference evidence="7" key="3">
    <citation type="submission" date="2025-09" db="UniProtKB">
        <authorList>
            <consortium name="Ensembl"/>
        </authorList>
    </citation>
    <scope>IDENTIFICATION</scope>
</reference>
<dbReference type="CDD" id="cd01283">
    <property type="entry name" value="cytidine_deaminase"/>
    <property type="match status" value="1"/>
</dbReference>
<keyword evidence="4" id="KW-0378">Hydrolase</keyword>
<evidence type="ECO:0000259" key="6">
    <source>
        <dbReference type="PROSITE" id="PS51747"/>
    </source>
</evidence>
<feature type="compositionally biased region" description="Low complexity" evidence="5">
    <location>
        <begin position="49"/>
        <end position="78"/>
    </location>
</feature>
<reference evidence="7" key="2">
    <citation type="submission" date="2025-08" db="UniProtKB">
        <authorList>
            <consortium name="Ensembl"/>
        </authorList>
    </citation>
    <scope>IDENTIFICATION</scope>
</reference>
<dbReference type="GeneTree" id="ENSGT00940000156616"/>
<evidence type="ECO:0000256" key="4">
    <source>
        <dbReference type="ARBA" id="ARBA00022801"/>
    </source>
</evidence>
<evidence type="ECO:0000256" key="3">
    <source>
        <dbReference type="ARBA" id="ARBA00022723"/>
    </source>
</evidence>
<dbReference type="GO" id="GO:0046872">
    <property type="term" value="F:metal ion binding"/>
    <property type="evidence" value="ECO:0007669"/>
    <property type="project" value="UniProtKB-KW"/>
</dbReference>
<comment type="cofactor">
    <cofactor evidence="1">
        <name>Zn(2+)</name>
        <dbReference type="ChEBI" id="CHEBI:29105"/>
    </cofactor>
</comment>
<dbReference type="Proteomes" id="UP000265120">
    <property type="component" value="Chromosome 10"/>
</dbReference>
<dbReference type="PANTHER" id="PTHR13857:SF4">
    <property type="entry name" value="C-U-EDITING ENZYME APOBEC-2"/>
    <property type="match status" value="1"/>
</dbReference>
<dbReference type="GO" id="GO:0005737">
    <property type="term" value="C:cytoplasm"/>
    <property type="evidence" value="ECO:0007669"/>
    <property type="project" value="TreeGrafter"/>
</dbReference>
<dbReference type="Ensembl" id="ENSCSET00000001010.1">
    <property type="protein sequence ID" value="ENSCSEP00000000982.1"/>
    <property type="gene ID" value="ENSCSEG00000000690.1"/>
</dbReference>
<dbReference type="GO" id="GO:0016554">
    <property type="term" value="P:cytidine to uridine editing"/>
    <property type="evidence" value="ECO:0007669"/>
    <property type="project" value="TreeGrafter"/>
</dbReference>
<sequence length="265" mass="29997">MADRSNLLSVKKKNVEKKVEDKDKEKEKSLKKSKKPVNKTPQQEEKTVAGGQPDDAAAAATAAAGEAAEGANAEGNGDYQPIELPPFEIVSGERMSLFYFKFQFRNVEYSSGRNKTLLCYRVDTAGGSTEPLTGYMEDEHTTAHAEEAFFQQVLTNPSLDCDVTWYVSSSPCVACAEKLTHVLRQRKKLRLRILCSRLLQWEEPEIREGLRALNSAGCKLQIMKPSDFQLVWDTYVDKEAENFAAWEDCKENYEFYEEKLSEILQ</sequence>
<evidence type="ECO:0000313" key="8">
    <source>
        <dbReference type="Proteomes" id="UP000265120"/>
    </source>
</evidence>
<dbReference type="InParanoid" id="A0A3P8UF11"/>
<dbReference type="PROSITE" id="PS51747">
    <property type="entry name" value="CYT_DCMP_DEAMINASES_2"/>
    <property type="match status" value="1"/>
</dbReference>
<evidence type="ECO:0000256" key="1">
    <source>
        <dbReference type="ARBA" id="ARBA00001947"/>
    </source>
</evidence>
<dbReference type="Pfam" id="PF18772">
    <property type="entry name" value="APOBEC2"/>
    <property type="match status" value="1"/>
</dbReference>
<dbReference type="GO" id="GO:0004126">
    <property type="term" value="F:cytidine deaminase activity"/>
    <property type="evidence" value="ECO:0007669"/>
    <property type="project" value="TreeGrafter"/>
</dbReference>
<dbReference type="InterPro" id="IPR050610">
    <property type="entry name" value="APOBEC_Cyt_Deaminase"/>
</dbReference>
<accession>A0A3P8UF11</accession>
<feature type="compositionally biased region" description="Basic and acidic residues" evidence="5">
    <location>
        <begin position="16"/>
        <end position="30"/>
    </location>
</feature>
<dbReference type="InterPro" id="IPR002125">
    <property type="entry name" value="CMP_dCMP_dom"/>
</dbReference>
<keyword evidence="3" id="KW-0479">Metal-binding</keyword>
<keyword evidence="8" id="KW-1185">Reference proteome</keyword>
<evidence type="ECO:0000256" key="5">
    <source>
        <dbReference type="SAM" id="MobiDB-lite"/>
    </source>
</evidence>
<dbReference type="InterPro" id="IPR016193">
    <property type="entry name" value="Cytidine_deaminase-like"/>
</dbReference>
<feature type="domain" description="CMP/dCMP-type deaminase" evidence="6">
    <location>
        <begin position="112"/>
        <end position="213"/>
    </location>
</feature>
<feature type="region of interest" description="Disordered" evidence="5">
    <location>
        <begin position="1"/>
        <end position="79"/>
    </location>
</feature>
<protein>
    <submittedName>
        <fullName evidence="7">Apolipoprotein B mRNA editing enzyme, catalytic polypeptide-like 2b</fullName>
    </submittedName>
</protein>
<evidence type="ECO:0000256" key="2">
    <source>
        <dbReference type="ARBA" id="ARBA00006576"/>
    </source>
</evidence>
<name>A0A3P8UF11_CYNSE</name>